<organism evidence="5 6">
    <name type="scientific">Sulfobacillus thermotolerans</name>
    <dbReference type="NCBI Taxonomy" id="338644"/>
    <lineage>
        <taxon>Bacteria</taxon>
        <taxon>Bacillati</taxon>
        <taxon>Bacillota</taxon>
        <taxon>Clostridia</taxon>
        <taxon>Eubacteriales</taxon>
        <taxon>Clostridiales Family XVII. Incertae Sedis</taxon>
        <taxon>Sulfobacillus</taxon>
    </lineage>
</organism>
<dbReference type="SMART" id="SM00846">
    <property type="entry name" value="Gp_dh_N"/>
    <property type="match status" value="1"/>
</dbReference>
<dbReference type="Pfam" id="PF02800">
    <property type="entry name" value="Gp_dh_C"/>
    <property type="match status" value="1"/>
</dbReference>
<dbReference type="Gene3D" id="3.30.360.10">
    <property type="entry name" value="Dihydrodipicolinate Reductase, domain 2"/>
    <property type="match status" value="1"/>
</dbReference>
<dbReference type="NCBIfam" id="TIGR01534">
    <property type="entry name" value="GAPDH-I"/>
    <property type="match status" value="1"/>
</dbReference>
<dbReference type="InterPro" id="IPR036291">
    <property type="entry name" value="NAD(P)-bd_dom_sf"/>
</dbReference>
<sequence length="337" mass="36835">MVKVGINGFGSIGRQFFRLAHQQRRFDIVAINDQTDAATLAHLLTYDSNYGRFHADVVAAGRSLRVDGHDVHVFSEHNAGAIPWGPLGVDIVIEASGRYTDGDLARAHIERAGAQKVIITAPAVHEDLTVVLGVNEEEYRPWKHQVLSMSSCTTNCAAPVAKVLDETFGLETGLMTTIHAYTNDQKLMDSPYPDWRLARAAAQNIIPAGTGAAQSFDSILPRLKGRLNGVAMRVPISAVSVVDLTIHTRYPASVSSVNEAFRLASSGLLKGIMQYSELPLVSMDFKGNPHSAIVDGTQTLVVGEHLVKTMAWYDNEWAYAQRLVDLTVMVAERDGWQ</sequence>
<dbReference type="SUPFAM" id="SSF55347">
    <property type="entry name" value="Glyceraldehyde-3-phosphate dehydrogenase-like, C-terminal domain"/>
    <property type="match status" value="1"/>
</dbReference>
<dbReference type="CDD" id="cd05214">
    <property type="entry name" value="GAPDH_I_N"/>
    <property type="match status" value="1"/>
</dbReference>
<dbReference type="CDD" id="cd18126">
    <property type="entry name" value="GAPDH_I_C"/>
    <property type="match status" value="1"/>
</dbReference>
<feature type="domain" description="Glyceraldehyde 3-phosphate dehydrogenase NAD(P) binding" evidence="4">
    <location>
        <begin position="2"/>
        <end position="152"/>
    </location>
</feature>
<dbReference type="EMBL" id="CP019454">
    <property type="protein sequence ID" value="AUW93896.1"/>
    <property type="molecule type" value="Genomic_DNA"/>
</dbReference>
<dbReference type="SUPFAM" id="SSF51735">
    <property type="entry name" value="NAD(P)-binding Rossmann-fold domains"/>
    <property type="match status" value="1"/>
</dbReference>
<evidence type="ECO:0000313" key="5">
    <source>
        <dbReference type="EMBL" id="AUW93896.1"/>
    </source>
</evidence>
<evidence type="ECO:0000256" key="2">
    <source>
        <dbReference type="ARBA" id="ARBA00023002"/>
    </source>
</evidence>
<name>A0ABM6RRB7_9FIRM</name>
<dbReference type="InterPro" id="IPR020828">
    <property type="entry name" value="GlycerAld_3-P_DH_NAD(P)-bd"/>
</dbReference>
<dbReference type="PANTHER" id="PTHR43148">
    <property type="entry name" value="GLYCERALDEHYDE-3-PHOSPHATE DEHYDROGENASE 2"/>
    <property type="match status" value="1"/>
</dbReference>
<dbReference type="Gene3D" id="3.40.50.720">
    <property type="entry name" value="NAD(P)-binding Rossmann-like Domain"/>
    <property type="match status" value="1"/>
</dbReference>
<dbReference type="Proteomes" id="UP000325292">
    <property type="component" value="Chromosome"/>
</dbReference>
<accession>A0ABM6RRB7</accession>
<comment type="similarity">
    <text evidence="1 3">Belongs to the glyceraldehyde-3-phosphate dehydrogenase family.</text>
</comment>
<dbReference type="InterPro" id="IPR020829">
    <property type="entry name" value="GlycerAld_3-P_DH_cat"/>
</dbReference>
<keyword evidence="2" id="KW-0560">Oxidoreductase</keyword>
<evidence type="ECO:0000259" key="4">
    <source>
        <dbReference type="SMART" id="SM00846"/>
    </source>
</evidence>
<reference evidence="5 6" key="1">
    <citation type="journal article" date="2019" name="Sci. Rep.">
        <title>Sulfobacillus thermotolerans: new insights into resistance and metabolic capacities of acidophilic chemolithotrophs.</title>
        <authorList>
            <person name="Panyushkina A.E."/>
            <person name="Babenko V.V."/>
            <person name="Nikitina A.S."/>
            <person name="Selezneva O.V."/>
            <person name="Tsaplina I.A."/>
            <person name="Letarova M.A."/>
            <person name="Kostryukova E.S."/>
            <person name="Letarov A.V."/>
        </authorList>
    </citation>
    <scope>NUCLEOTIDE SEQUENCE [LARGE SCALE GENOMIC DNA]</scope>
    <source>
        <strain evidence="5 6">Kr1</strain>
    </source>
</reference>
<dbReference type="PIRSF" id="PIRSF000149">
    <property type="entry name" value="GAP_DH"/>
    <property type="match status" value="1"/>
</dbReference>
<dbReference type="InterPro" id="IPR020831">
    <property type="entry name" value="GlycerAld/Erythrose_P_DH"/>
</dbReference>
<keyword evidence="6" id="KW-1185">Reference proteome</keyword>
<evidence type="ECO:0000256" key="1">
    <source>
        <dbReference type="ARBA" id="ARBA00007406"/>
    </source>
</evidence>
<evidence type="ECO:0000313" key="6">
    <source>
        <dbReference type="Proteomes" id="UP000325292"/>
    </source>
</evidence>
<gene>
    <name evidence="5" type="ORF">BXT84_08015</name>
</gene>
<evidence type="ECO:0000256" key="3">
    <source>
        <dbReference type="RuleBase" id="RU000397"/>
    </source>
</evidence>
<dbReference type="PRINTS" id="PR00078">
    <property type="entry name" value="G3PDHDRGNASE"/>
</dbReference>
<dbReference type="Pfam" id="PF00044">
    <property type="entry name" value="Gp_dh_N"/>
    <property type="match status" value="1"/>
</dbReference>
<proteinExistence type="inferred from homology"/>
<dbReference type="InterPro" id="IPR006424">
    <property type="entry name" value="Glyceraldehyde-3-P_DH_1"/>
</dbReference>
<protein>
    <submittedName>
        <fullName evidence="5">Type I glyceraldehyde-3-phosphate dehydrogenase</fullName>
    </submittedName>
</protein>